<dbReference type="AlphaFoldDB" id="A0A517Z061"/>
<dbReference type="EMBL" id="CP036275">
    <property type="protein sequence ID" value="QDU35874.1"/>
    <property type="molecule type" value="Genomic_DNA"/>
</dbReference>
<reference evidence="2 3" key="1">
    <citation type="submission" date="2019-02" db="EMBL/GenBank/DDBJ databases">
        <title>Deep-cultivation of Planctomycetes and their phenomic and genomic characterization uncovers novel biology.</title>
        <authorList>
            <person name="Wiegand S."/>
            <person name="Jogler M."/>
            <person name="Boedeker C."/>
            <person name="Pinto D."/>
            <person name="Vollmers J."/>
            <person name="Rivas-Marin E."/>
            <person name="Kohn T."/>
            <person name="Peeters S.H."/>
            <person name="Heuer A."/>
            <person name="Rast P."/>
            <person name="Oberbeckmann S."/>
            <person name="Bunk B."/>
            <person name="Jeske O."/>
            <person name="Meyerdierks A."/>
            <person name="Storesund J.E."/>
            <person name="Kallscheuer N."/>
            <person name="Luecker S."/>
            <person name="Lage O.M."/>
            <person name="Pohl T."/>
            <person name="Merkel B.J."/>
            <person name="Hornburger P."/>
            <person name="Mueller R.-W."/>
            <person name="Bruemmer F."/>
            <person name="Labrenz M."/>
            <person name="Spormann A.M."/>
            <person name="Op den Camp H."/>
            <person name="Overmann J."/>
            <person name="Amann R."/>
            <person name="Jetten M.S.M."/>
            <person name="Mascher T."/>
            <person name="Medema M.H."/>
            <person name="Devos D.P."/>
            <person name="Kaster A.-K."/>
            <person name="Ovreas L."/>
            <person name="Rohde M."/>
            <person name="Galperin M.Y."/>
            <person name="Jogler C."/>
        </authorList>
    </citation>
    <scope>NUCLEOTIDE SEQUENCE [LARGE SCALE GENOMIC DNA]</scope>
    <source>
        <strain evidence="2 3">Mal4</strain>
    </source>
</reference>
<feature type="region of interest" description="Disordered" evidence="1">
    <location>
        <begin position="185"/>
        <end position="217"/>
    </location>
</feature>
<organism evidence="2 3">
    <name type="scientific">Maioricimonas rarisocia</name>
    <dbReference type="NCBI Taxonomy" id="2528026"/>
    <lineage>
        <taxon>Bacteria</taxon>
        <taxon>Pseudomonadati</taxon>
        <taxon>Planctomycetota</taxon>
        <taxon>Planctomycetia</taxon>
        <taxon>Planctomycetales</taxon>
        <taxon>Planctomycetaceae</taxon>
        <taxon>Maioricimonas</taxon>
    </lineage>
</organism>
<dbReference type="RefSeq" id="WP_145366569.1">
    <property type="nucleotide sequence ID" value="NZ_CP036275.1"/>
</dbReference>
<name>A0A517Z061_9PLAN</name>
<sequence>MSLHIMDIPESQAELAGWLEEHLVGLQLGELVAELSAVHADSNGESVTLEQLLGDELPVALTKGLGAISPAKLRGLLQHPQLLLNLQEHLLFDAGEYWQKHPARSSEMDDLSERSWRILAPAIAPPPSAPASDRPRPQPRSGGTAARSRMPWSAIATTAATIMLAALVLHETGYLKFDPDPGNAVAVQPAPAPETPEDPVTPDSPAPAASGWGWERPGALPTGVEDGVYLNTLANSAYEWFRKRPQDREAVAKRIEQFRSGCDVLIHADHPPLAQEDQMWLRERCLAWRDKLDSHLAALEEGADPVTIREQADETINKLISALRSRAETLS</sequence>
<feature type="region of interest" description="Disordered" evidence="1">
    <location>
        <begin position="122"/>
        <end position="149"/>
    </location>
</feature>
<dbReference type="Proteomes" id="UP000320496">
    <property type="component" value="Chromosome"/>
</dbReference>
<accession>A0A517Z061</accession>
<evidence type="ECO:0000313" key="3">
    <source>
        <dbReference type="Proteomes" id="UP000320496"/>
    </source>
</evidence>
<dbReference type="KEGG" id="mri:Mal4_01560"/>
<proteinExistence type="predicted"/>
<protein>
    <submittedName>
        <fullName evidence="2">Uncharacterized protein</fullName>
    </submittedName>
</protein>
<evidence type="ECO:0000313" key="2">
    <source>
        <dbReference type="EMBL" id="QDU35874.1"/>
    </source>
</evidence>
<gene>
    <name evidence="2" type="ORF">Mal4_01560</name>
</gene>
<keyword evidence="3" id="KW-1185">Reference proteome</keyword>
<dbReference type="OrthoDB" id="285760at2"/>
<evidence type="ECO:0000256" key="1">
    <source>
        <dbReference type="SAM" id="MobiDB-lite"/>
    </source>
</evidence>